<evidence type="ECO:0000313" key="3">
    <source>
        <dbReference type="Proteomes" id="UP000319712"/>
    </source>
</evidence>
<protein>
    <submittedName>
        <fullName evidence="2">Uncharacterized protein</fullName>
    </submittedName>
</protein>
<dbReference type="RefSeq" id="WP_246066485.1">
    <property type="nucleotide sequence ID" value="NZ_FXTD01000006.1"/>
</dbReference>
<accession>A0A521DDU0</accession>
<gene>
    <name evidence="2" type="ORF">SAMN06264867_106221</name>
</gene>
<keyword evidence="3" id="KW-1185">Reference proteome</keyword>
<dbReference type="EMBL" id="FXTD01000006">
    <property type="protein sequence ID" value="SMO69974.1"/>
    <property type="molecule type" value="Genomic_DNA"/>
</dbReference>
<organism evidence="2 3">
    <name type="scientific">Halorubrum cibi</name>
    <dbReference type="NCBI Taxonomy" id="413815"/>
    <lineage>
        <taxon>Archaea</taxon>
        <taxon>Methanobacteriati</taxon>
        <taxon>Methanobacteriota</taxon>
        <taxon>Stenosarchaea group</taxon>
        <taxon>Halobacteria</taxon>
        <taxon>Halobacteriales</taxon>
        <taxon>Haloferacaceae</taxon>
        <taxon>Halorubrum</taxon>
    </lineage>
</organism>
<feature type="compositionally biased region" description="Polar residues" evidence="1">
    <location>
        <begin position="244"/>
        <end position="260"/>
    </location>
</feature>
<reference evidence="2 3" key="1">
    <citation type="submission" date="2017-05" db="EMBL/GenBank/DDBJ databases">
        <authorList>
            <person name="Varghese N."/>
            <person name="Submissions S."/>
        </authorList>
    </citation>
    <scope>NUCLEOTIDE SEQUENCE [LARGE SCALE GENOMIC DNA]</scope>
    <source>
        <strain evidence="2 3">DSM 19504</strain>
    </source>
</reference>
<feature type="region of interest" description="Disordered" evidence="1">
    <location>
        <begin position="241"/>
        <end position="274"/>
    </location>
</feature>
<evidence type="ECO:0000313" key="2">
    <source>
        <dbReference type="EMBL" id="SMO69974.1"/>
    </source>
</evidence>
<evidence type="ECO:0000256" key="1">
    <source>
        <dbReference type="SAM" id="MobiDB-lite"/>
    </source>
</evidence>
<sequence length="274" mass="30791">MSPTVEVEVRRNRHGSVLAYADRDRAARLLEDHRAVIQSLYDLVDRRHGSDGEIVARLAIREDERVVDELELCDRFRRDLDPNRAIALVEDLRYHAGERELVTDGGEDIPNAERVLFDAIEEYYDDSRCGAPVSDVVQEMLTEPYIDVAEVGRVLQDRYFDGTIYQPSETTVARVAADGGEPTSDTLHLSSENGLWIPMELRSFTGQVVFRTPRATIQHFQSGGGSLDAYYPMIDSSHFGNADELSSPQNPKLAPNQVSIKPQGENARVFEVDQ</sequence>
<proteinExistence type="predicted"/>
<dbReference type="AlphaFoldDB" id="A0A521DDU0"/>
<name>A0A521DDU0_9EURY</name>
<dbReference type="Proteomes" id="UP000319712">
    <property type="component" value="Unassembled WGS sequence"/>
</dbReference>